<feature type="domain" description="FecR protein" evidence="2">
    <location>
        <begin position="191"/>
        <end position="285"/>
    </location>
</feature>
<dbReference type="Proteomes" id="UP000646484">
    <property type="component" value="Unassembled WGS sequence"/>
</dbReference>
<organism evidence="4 5">
    <name type="scientific">Butyricimonas hominis</name>
    <dbReference type="NCBI Taxonomy" id="2763032"/>
    <lineage>
        <taxon>Bacteria</taxon>
        <taxon>Pseudomonadati</taxon>
        <taxon>Bacteroidota</taxon>
        <taxon>Bacteroidia</taxon>
        <taxon>Bacteroidales</taxon>
        <taxon>Odoribacteraceae</taxon>
        <taxon>Butyricimonas</taxon>
    </lineage>
</organism>
<evidence type="ECO:0000259" key="2">
    <source>
        <dbReference type="Pfam" id="PF04773"/>
    </source>
</evidence>
<dbReference type="EMBL" id="JACOOH010000001">
    <property type="protein sequence ID" value="MBC5619723.1"/>
    <property type="molecule type" value="Genomic_DNA"/>
</dbReference>
<proteinExistence type="predicted"/>
<name>A0ABR7CVL7_9BACT</name>
<evidence type="ECO:0000313" key="4">
    <source>
        <dbReference type="EMBL" id="MBC5619723.1"/>
    </source>
</evidence>
<dbReference type="Pfam" id="PF04773">
    <property type="entry name" value="FecR"/>
    <property type="match status" value="1"/>
</dbReference>
<sequence length="402" mass="46200">MMKQGKNDMEYDPFVIAQWIAASLTGELSGEEERKLAAWRESSAKHERLYERLLNEENRRWKKQQFDSFDKESGWKGYKEKRSRERRISRGWVRFVRYAAVLLVPLCVALYLWKGQTEDKSVLPVMASHTIEPGGAKASLILSTGDVVDLAATSGAIRVNDGMVIQNRGNMLSYQDTAGKVPTDSLMYNVVTVPKGGEYQLVLSDGTQVYLNSMTRIRYPVRFTGDTRDVELEGEAYFEVARDEEKPFVVRTACYDVTVLGTCFNVAAYRNDNMTSTTLVQGAVEVSGKGIAEARRLRVDERFVLDKVTGKVTVEKVDVSYDTAWKEGKFRFRDVRLEEIMWDVERWYDVTVEYDSDEVKDFRFGFNMSRHETIEPLLRIFELNGKVEIERNGNMLKVKRGR</sequence>
<protein>
    <submittedName>
        <fullName evidence="4">FecR domain-containing protein</fullName>
    </submittedName>
</protein>
<dbReference type="PANTHER" id="PTHR30273">
    <property type="entry name" value="PERIPLASMIC SIGNAL SENSOR AND SIGMA FACTOR ACTIVATOR FECR-RELATED"/>
    <property type="match status" value="1"/>
</dbReference>
<dbReference type="InterPro" id="IPR012373">
    <property type="entry name" value="Ferrdict_sens_TM"/>
</dbReference>
<dbReference type="Pfam" id="PF16344">
    <property type="entry name" value="FecR_C"/>
    <property type="match status" value="1"/>
</dbReference>
<evidence type="ECO:0000259" key="3">
    <source>
        <dbReference type="Pfam" id="PF16344"/>
    </source>
</evidence>
<keyword evidence="5" id="KW-1185">Reference proteome</keyword>
<dbReference type="Gene3D" id="3.55.50.30">
    <property type="match status" value="1"/>
</dbReference>
<dbReference type="InterPro" id="IPR032508">
    <property type="entry name" value="FecR_C"/>
</dbReference>
<keyword evidence="1" id="KW-1133">Transmembrane helix</keyword>
<feature type="transmembrane region" description="Helical" evidence="1">
    <location>
        <begin position="91"/>
        <end position="113"/>
    </location>
</feature>
<dbReference type="Gene3D" id="2.60.120.1440">
    <property type="match status" value="1"/>
</dbReference>
<comment type="caution">
    <text evidence="4">The sequence shown here is derived from an EMBL/GenBank/DDBJ whole genome shotgun (WGS) entry which is preliminary data.</text>
</comment>
<keyword evidence="1" id="KW-0812">Transmembrane</keyword>
<dbReference type="PANTHER" id="PTHR30273:SF2">
    <property type="entry name" value="PROTEIN FECR"/>
    <property type="match status" value="1"/>
</dbReference>
<feature type="domain" description="Protein FecR C-terminal" evidence="3">
    <location>
        <begin position="329"/>
        <end position="395"/>
    </location>
</feature>
<evidence type="ECO:0000313" key="5">
    <source>
        <dbReference type="Proteomes" id="UP000646484"/>
    </source>
</evidence>
<evidence type="ECO:0000256" key="1">
    <source>
        <dbReference type="SAM" id="Phobius"/>
    </source>
</evidence>
<dbReference type="RefSeq" id="WP_186974636.1">
    <property type="nucleotide sequence ID" value="NZ_JACOOH010000001.1"/>
</dbReference>
<dbReference type="InterPro" id="IPR006860">
    <property type="entry name" value="FecR"/>
</dbReference>
<keyword evidence="1" id="KW-0472">Membrane</keyword>
<gene>
    <name evidence="4" type="ORF">H8S64_01275</name>
</gene>
<accession>A0ABR7CVL7</accession>
<reference evidence="4 5" key="1">
    <citation type="submission" date="2020-08" db="EMBL/GenBank/DDBJ databases">
        <title>Genome public.</title>
        <authorList>
            <person name="Liu C."/>
            <person name="Sun Q."/>
        </authorList>
    </citation>
    <scope>NUCLEOTIDE SEQUENCE [LARGE SCALE GENOMIC DNA]</scope>
    <source>
        <strain evidence="4 5">NSJ-56</strain>
    </source>
</reference>